<evidence type="ECO:0000256" key="1">
    <source>
        <dbReference type="ARBA" id="ARBA00022490"/>
    </source>
</evidence>
<evidence type="ECO:0000313" key="15">
    <source>
        <dbReference type="EMBL" id="PSB92399.1"/>
    </source>
</evidence>
<sequence>MMLWRLKDAQNALFQASLEGCDGSVVFDRIVIDSRAVQPGDLFVALKGERFDAHDFLEDVVRAGASALLVSSFPVGFYTPALIVPDTKLALGELAMAWRRRFTMPIVAVTGSNGKTTVKEMVAAIFAQVVGEDASLSTIGNFNNYIGLPLTVLRLREFHRFSVLEIGMNHPGETAYLANIAQPTIALINNAHREHQEFMLNVEAVAREHAAVLAALPQDGVAVFPNDMIFTPLWREIAGNRQVIDFAMDAAASVSGCYDSVTRNLHVMTPVGDFSLTLPVLGVHNARNALAAIACVLGAKIDDIGAIVRGLEQFKPVNGRMQVSTIEYGSLVGTTVIDDTYNANPDSIMAAINVLAQMRAPRILVLGDMGEVGDIGPKVHGEVGAYASEHGIEYLFGIGQATRITCQTFGSGSEHFEDVESLVSTLKAYVKGPATVLVKGSRFMKMERVLELLN</sequence>
<keyword evidence="2 10" id="KW-0436">Ligase</keyword>
<proteinExistence type="inferred from homology"/>
<evidence type="ECO:0000256" key="8">
    <source>
        <dbReference type="ARBA" id="ARBA00023306"/>
    </source>
</evidence>
<dbReference type="PANTHER" id="PTHR43024">
    <property type="entry name" value="UDP-N-ACETYLMURAMOYL-TRIPEPTIDE--D-ALANYL-D-ALANINE LIGASE"/>
    <property type="match status" value="1"/>
</dbReference>
<evidence type="ECO:0000256" key="3">
    <source>
        <dbReference type="ARBA" id="ARBA00022618"/>
    </source>
</evidence>
<keyword evidence="9 10" id="KW-0961">Cell wall biogenesis/degradation</keyword>
<keyword evidence="16" id="KW-1185">Reference proteome</keyword>
<feature type="domain" description="Mur ligase central" evidence="14">
    <location>
        <begin position="109"/>
        <end position="296"/>
    </location>
</feature>
<dbReference type="InterPro" id="IPR005863">
    <property type="entry name" value="UDP-N-AcMur_synth"/>
</dbReference>
<dbReference type="GO" id="GO:0016874">
    <property type="term" value="F:ligase activity"/>
    <property type="evidence" value="ECO:0007669"/>
    <property type="project" value="UniProtKB-KW"/>
</dbReference>
<organism evidence="15 16">
    <name type="scientific">Candidatus Pandoraea novymonadis</name>
    <dbReference type="NCBI Taxonomy" id="1808959"/>
    <lineage>
        <taxon>Bacteria</taxon>
        <taxon>Pseudomonadati</taxon>
        <taxon>Pseudomonadota</taxon>
        <taxon>Betaproteobacteria</taxon>
        <taxon>Burkholderiales</taxon>
        <taxon>Burkholderiaceae</taxon>
        <taxon>Pandoraea</taxon>
    </lineage>
</organism>
<dbReference type="RefSeq" id="WP_106182718.1">
    <property type="nucleotide sequence ID" value="NZ_MUHY01000001.1"/>
</dbReference>
<dbReference type="Gene3D" id="3.40.1390.10">
    <property type="entry name" value="MurE/MurF, N-terminal domain"/>
    <property type="match status" value="1"/>
</dbReference>
<dbReference type="EC" id="6.3.2.10" evidence="10 11"/>
<keyword evidence="4 10" id="KW-0547">Nucleotide-binding</keyword>
<dbReference type="Gene3D" id="3.90.190.20">
    <property type="entry name" value="Mur ligase, C-terminal domain"/>
    <property type="match status" value="1"/>
</dbReference>
<dbReference type="InterPro" id="IPR013221">
    <property type="entry name" value="Mur_ligase_cen"/>
</dbReference>
<dbReference type="SUPFAM" id="SSF53244">
    <property type="entry name" value="MurD-like peptide ligases, peptide-binding domain"/>
    <property type="match status" value="1"/>
</dbReference>
<dbReference type="Pfam" id="PF01225">
    <property type="entry name" value="Mur_ligase"/>
    <property type="match status" value="1"/>
</dbReference>
<evidence type="ECO:0000313" key="16">
    <source>
        <dbReference type="Proteomes" id="UP000242660"/>
    </source>
</evidence>
<dbReference type="InterPro" id="IPR036565">
    <property type="entry name" value="Mur-like_cat_sf"/>
</dbReference>
<keyword evidence="8 10" id="KW-0131">Cell cycle</keyword>
<dbReference type="SUPFAM" id="SSF53623">
    <property type="entry name" value="MurD-like peptide ligases, catalytic domain"/>
    <property type="match status" value="1"/>
</dbReference>
<accession>A0ABX5FFF5</accession>
<dbReference type="Pfam" id="PF02875">
    <property type="entry name" value="Mur_ligase_C"/>
    <property type="match status" value="1"/>
</dbReference>
<comment type="pathway">
    <text evidence="10 11">Cell wall biogenesis; peptidoglycan biosynthesis.</text>
</comment>
<comment type="subcellular location">
    <subcellularLocation>
        <location evidence="10 11">Cytoplasm</location>
    </subcellularLocation>
</comment>
<evidence type="ECO:0000256" key="5">
    <source>
        <dbReference type="ARBA" id="ARBA00022840"/>
    </source>
</evidence>
<dbReference type="EMBL" id="MUHY01000001">
    <property type="protein sequence ID" value="PSB92399.1"/>
    <property type="molecule type" value="Genomic_DNA"/>
</dbReference>
<dbReference type="Gene3D" id="3.40.1190.10">
    <property type="entry name" value="Mur-like, catalytic domain"/>
    <property type="match status" value="1"/>
</dbReference>
<keyword evidence="6 10" id="KW-0133">Cell shape</keyword>
<dbReference type="HAMAP" id="MF_02019">
    <property type="entry name" value="MurF"/>
    <property type="match status" value="1"/>
</dbReference>
<comment type="function">
    <text evidence="10 11">Involved in cell wall formation. Catalyzes the final step in the synthesis of UDP-N-acetylmuramoyl-pentapeptide, the precursor of murein.</text>
</comment>
<gene>
    <name evidence="10 15" type="primary">murF</name>
    <name evidence="15" type="ORF">BZL35_00641</name>
</gene>
<dbReference type="InterPro" id="IPR051046">
    <property type="entry name" value="MurCDEF_CellWall_CoF430Synth"/>
</dbReference>
<evidence type="ECO:0000256" key="2">
    <source>
        <dbReference type="ARBA" id="ARBA00022598"/>
    </source>
</evidence>
<evidence type="ECO:0000259" key="13">
    <source>
        <dbReference type="Pfam" id="PF02875"/>
    </source>
</evidence>
<keyword evidence="5 10" id="KW-0067">ATP-binding</keyword>
<feature type="domain" description="Mur ligase N-terminal catalytic" evidence="12">
    <location>
        <begin position="30"/>
        <end position="73"/>
    </location>
</feature>
<keyword evidence="1 10" id="KW-0963">Cytoplasm</keyword>
<feature type="domain" description="Mur ligase C-terminal" evidence="13">
    <location>
        <begin position="319"/>
        <end position="442"/>
    </location>
</feature>
<evidence type="ECO:0000256" key="10">
    <source>
        <dbReference type="HAMAP-Rule" id="MF_02019"/>
    </source>
</evidence>
<protein>
    <recommendedName>
        <fullName evidence="10 11">UDP-N-acetylmuramoyl-tripeptide--D-alanyl-D-alanine ligase</fullName>
        <ecNumber evidence="10 11">6.3.2.10</ecNumber>
    </recommendedName>
    <alternativeName>
        <fullName evidence="10">D-alanyl-D-alanine-adding enzyme</fullName>
    </alternativeName>
</protein>
<dbReference type="InterPro" id="IPR035911">
    <property type="entry name" value="MurE/MurF_N"/>
</dbReference>
<evidence type="ECO:0000256" key="9">
    <source>
        <dbReference type="ARBA" id="ARBA00023316"/>
    </source>
</evidence>
<keyword evidence="7 10" id="KW-0573">Peptidoglycan synthesis</keyword>
<dbReference type="InterPro" id="IPR036615">
    <property type="entry name" value="Mur_ligase_C_dom_sf"/>
</dbReference>
<dbReference type="SUPFAM" id="SSF63418">
    <property type="entry name" value="MurE/MurF N-terminal domain"/>
    <property type="match status" value="1"/>
</dbReference>
<evidence type="ECO:0000256" key="6">
    <source>
        <dbReference type="ARBA" id="ARBA00022960"/>
    </source>
</evidence>
<dbReference type="PANTHER" id="PTHR43024:SF1">
    <property type="entry name" value="UDP-N-ACETYLMURAMOYL-TRIPEPTIDE--D-ALANYL-D-ALANINE LIGASE"/>
    <property type="match status" value="1"/>
</dbReference>
<comment type="similarity">
    <text evidence="10">Belongs to the MurCDEF family. MurF subfamily.</text>
</comment>
<feature type="binding site" evidence="10">
    <location>
        <begin position="111"/>
        <end position="117"/>
    </location>
    <ligand>
        <name>ATP</name>
        <dbReference type="ChEBI" id="CHEBI:30616"/>
    </ligand>
</feature>
<evidence type="ECO:0000259" key="14">
    <source>
        <dbReference type="Pfam" id="PF08245"/>
    </source>
</evidence>
<evidence type="ECO:0000256" key="11">
    <source>
        <dbReference type="RuleBase" id="RU004136"/>
    </source>
</evidence>
<evidence type="ECO:0000256" key="4">
    <source>
        <dbReference type="ARBA" id="ARBA00022741"/>
    </source>
</evidence>
<evidence type="ECO:0000256" key="7">
    <source>
        <dbReference type="ARBA" id="ARBA00022984"/>
    </source>
</evidence>
<dbReference type="Pfam" id="PF08245">
    <property type="entry name" value="Mur_ligase_M"/>
    <property type="match status" value="1"/>
</dbReference>
<comment type="catalytic activity">
    <reaction evidence="10 11">
        <text>D-alanyl-D-alanine + UDP-N-acetyl-alpha-D-muramoyl-L-alanyl-gamma-D-glutamyl-meso-2,6-diaminopimelate + ATP = UDP-N-acetyl-alpha-D-muramoyl-L-alanyl-gamma-D-glutamyl-meso-2,6-diaminopimeloyl-D-alanyl-D-alanine + ADP + phosphate + H(+)</text>
        <dbReference type="Rhea" id="RHEA:28374"/>
        <dbReference type="ChEBI" id="CHEBI:15378"/>
        <dbReference type="ChEBI" id="CHEBI:30616"/>
        <dbReference type="ChEBI" id="CHEBI:43474"/>
        <dbReference type="ChEBI" id="CHEBI:57822"/>
        <dbReference type="ChEBI" id="CHEBI:61386"/>
        <dbReference type="ChEBI" id="CHEBI:83905"/>
        <dbReference type="ChEBI" id="CHEBI:456216"/>
        <dbReference type="EC" id="6.3.2.10"/>
    </reaction>
</comment>
<dbReference type="NCBIfam" id="TIGR01143">
    <property type="entry name" value="murF"/>
    <property type="match status" value="1"/>
</dbReference>
<dbReference type="InterPro" id="IPR004101">
    <property type="entry name" value="Mur_ligase_C"/>
</dbReference>
<dbReference type="Proteomes" id="UP000242660">
    <property type="component" value="Unassembled WGS sequence"/>
</dbReference>
<evidence type="ECO:0000259" key="12">
    <source>
        <dbReference type="Pfam" id="PF01225"/>
    </source>
</evidence>
<reference evidence="15 16" key="1">
    <citation type="journal article" date="2017" name="Front. Microbiol.">
        <title>Genome of Ca. Pandoraea novymonadis, an Endosymbiotic Bacterium of the Trypanosomatid Novymonas esmeraldas.</title>
        <authorList>
            <person name="Kostygov A.Y."/>
            <person name="Butenko A."/>
            <person name="Nenarokova A."/>
            <person name="Tashyreva D."/>
            <person name="Flegontov P."/>
            <person name="Lukes J."/>
            <person name="Yurchenko V."/>
        </authorList>
    </citation>
    <scope>NUCLEOTIDE SEQUENCE [LARGE SCALE GENOMIC DNA]</scope>
    <source>
        <strain evidence="15 16">E262</strain>
    </source>
</reference>
<comment type="caution">
    <text evidence="15">The sequence shown here is derived from an EMBL/GenBank/DDBJ whole genome shotgun (WGS) entry which is preliminary data.</text>
</comment>
<name>A0ABX5FFF5_9BURK</name>
<keyword evidence="3 10" id="KW-0132">Cell division</keyword>
<dbReference type="InterPro" id="IPR000713">
    <property type="entry name" value="Mur_ligase_N"/>
</dbReference>